<dbReference type="Pfam" id="PF00441">
    <property type="entry name" value="Acyl-CoA_dh_1"/>
    <property type="match status" value="1"/>
</dbReference>
<feature type="domain" description="Acyl-CoA dehydrogenase/oxidase N-terminal" evidence="5">
    <location>
        <begin position="19"/>
        <end position="107"/>
    </location>
</feature>
<keyword evidence="1" id="KW-0285">Flavoprotein</keyword>
<dbReference type="RefSeq" id="WP_217965565.1">
    <property type="nucleotide sequence ID" value="NZ_JAHTBN010000007.1"/>
</dbReference>
<name>A0ABV8P0A0_9BURK</name>
<feature type="domain" description="Acyl-CoA dehydrogenase/oxidase C-terminal" evidence="4">
    <location>
        <begin position="225"/>
        <end position="342"/>
    </location>
</feature>
<evidence type="ECO:0000259" key="5">
    <source>
        <dbReference type="Pfam" id="PF02771"/>
    </source>
</evidence>
<keyword evidence="3" id="KW-0560">Oxidoreductase</keyword>
<dbReference type="Pfam" id="PF02771">
    <property type="entry name" value="Acyl-CoA_dh_N"/>
    <property type="match status" value="1"/>
</dbReference>
<dbReference type="PANTHER" id="PTHR43884:SF20">
    <property type="entry name" value="ACYL-COA DEHYDROGENASE FADE28"/>
    <property type="match status" value="1"/>
</dbReference>
<proteinExistence type="predicted"/>
<evidence type="ECO:0000259" key="4">
    <source>
        <dbReference type="Pfam" id="PF00441"/>
    </source>
</evidence>
<keyword evidence="7" id="KW-1185">Reference proteome</keyword>
<gene>
    <name evidence="6" type="ORF">ACFOY1_11875</name>
</gene>
<dbReference type="Proteomes" id="UP001595848">
    <property type="component" value="Unassembled WGS sequence"/>
</dbReference>
<keyword evidence="2" id="KW-0274">FAD</keyword>
<dbReference type="InterPro" id="IPR013786">
    <property type="entry name" value="AcylCoA_DH/ox_N"/>
</dbReference>
<dbReference type="InterPro" id="IPR009075">
    <property type="entry name" value="AcylCo_DH/oxidase_C"/>
</dbReference>
<organism evidence="6 7">
    <name type="scientific">Candidimonas humi</name>
    <dbReference type="NCBI Taxonomy" id="683355"/>
    <lineage>
        <taxon>Bacteria</taxon>
        <taxon>Pseudomonadati</taxon>
        <taxon>Pseudomonadota</taxon>
        <taxon>Betaproteobacteria</taxon>
        <taxon>Burkholderiales</taxon>
        <taxon>Alcaligenaceae</taxon>
        <taxon>Candidimonas</taxon>
    </lineage>
</organism>
<evidence type="ECO:0000313" key="7">
    <source>
        <dbReference type="Proteomes" id="UP001595848"/>
    </source>
</evidence>
<evidence type="ECO:0000313" key="6">
    <source>
        <dbReference type="EMBL" id="MFC4201653.1"/>
    </source>
</evidence>
<evidence type="ECO:0000256" key="3">
    <source>
        <dbReference type="ARBA" id="ARBA00023002"/>
    </source>
</evidence>
<evidence type="ECO:0000256" key="1">
    <source>
        <dbReference type="ARBA" id="ARBA00022630"/>
    </source>
</evidence>
<protein>
    <submittedName>
        <fullName evidence="6">Acyl-CoA dehydrogenase family protein</fullName>
    </submittedName>
</protein>
<dbReference type="PANTHER" id="PTHR43884">
    <property type="entry name" value="ACYL-COA DEHYDROGENASE"/>
    <property type="match status" value="1"/>
</dbReference>
<comment type="caution">
    <text evidence="6">The sequence shown here is derived from an EMBL/GenBank/DDBJ whole genome shotgun (WGS) entry which is preliminary data.</text>
</comment>
<sequence>MSFVVKALFPGMLFDSATRWARDAAGRYPEAASTQVIGELGWNAVLVPESAGGAGGSFSDFASIVEGLATHAVALPVVTRCGVVPTMLDALADGDAARSLLAAVADGSAIIELGGSLNGQPEEPLLAREQAGKWELSGCIPNIALTEECTHALLVARNAGDGSPMVFIARRQELDGEAAAYTSMDERGVCAYRMESMSLPASAMLAFGAEAARAIEAGWRLAVCATAADTVCAMGSALEHTIAYLRERHQFGQSLSRFQVLRHDVARLYIIYELARGLLQASLDTMQAPLDSRQAKAAFDLLGLFTGQEAIRFAEMVIQLHGGMGMTKELPAARLATRMLANALRFDDPLSHLYCLHDFRTKTRP</sequence>
<dbReference type="EMBL" id="JBHSBV010000004">
    <property type="protein sequence ID" value="MFC4201653.1"/>
    <property type="molecule type" value="Genomic_DNA"/>
</dbReference>
<reference evidence="7" key="1">
    <citation type="journal article" date="2019" name="Int. J. Syst. Evol. Microbiol.">
        <title>The Global Catalogue of Microorganisms (GCM) 10K type strain sequencing project: providing services to taxonomists for standard genome sequencing and annotation.</title>
        <authorList>
            <consortium name="The Broad Institute Genomics Platform"/>
            <consortium name="The Broad Institute Genome Sequencing Center for Infectious Disease"/>
            <person name="Wu L."/>
            <person name="Ma J."/>
        </authorList>
    </citation>
    <scope>NUCLEOTIDE SEQUENCE [LARGE SCALE GENOMIC DNA]</scope>
    <source>
        <strain evidence="7">LMG 24813</strain>
    </source>
</reference>
<evidence type="ECO:0000256" key="2">
    <source>
        <dbReference type="ARBA" id="ARBA00022827"/>
    </source>
</evidence>
<accession>A0ABV8P0A0</accession>